<evidence type="ECO:0000259" key="3">
    <source>
        <dbReference type="Pfam" id="PF03448"/>
    </source>
</evidence>
<sequence length="303" mass="33335">MAEMDLDNERYSGFERFMFFLTPILFTIILLGVFLMLFNENMRNKMLEAGNSIPYLADVLPDPKAKEAPTDQQVAAEKSTAKIDELRKQLNDKTSELTAAQDKATLADDQIKQLQSEIESLTKANEQKQLDDEQYQAKVTELANMYALMTPSKAAPILQSMSTDEAVLVLESMAADKQSKILEKMNAQKAADISMGLKDVVSTKDRQIAALQAQLDRQAKSNGSSTQTSTTVLDNAQLQKTFASMTPKNAADLLIKMADLSPSKVLRILNAVDDSTRASILQEMSALNNGVTAQLVSKLMTGK</sequence>
<feature type="transmembrane region" description="Helical" evidence="2">
    <location>
        <begin position="17"/>
        <end position="38"/>
    </location>
</feature>
<feature type="domain" description="Magnesium transporter MgtE intracellular" evidence="3">
    <location>
        <begin position="147"/>
        <end position="194"/>
    </location>
</feature>
<dbReference type="InterPro" id="IPR006668">
    <property type="entry name" value="Mg_transptr_MgtE_intracell_dom"/>
</dbReference>
<dbReference type="Proteomes" id="UP000609346">
    <property type="component" value="Unassembled WGS sequence"/>
</dbReference>
<evidence type="ECO:0000313" key="5">
    <source>
        <dbReference type="Proteomes" id="UP000609346"/>
    </source>
</evidence>
<evidence type="ECO:0000256" key="2">
    <source>
        <dbReference type="SAM" id="Phobius"/>
    </source>
</evidence>
<dbReference type="Gene3D" id="1.25.60.10">
    <property type="entry name" value="MgtE N-terminal domain-like"/>
    <property type="match status" value="1"/>
</dbReference>
<feature type="coiled-coil region" evidence="1">
    <location>
        <begin position="76"/>
        <end position="131"/>
    </location>
</feature>
<keyword evidence="2" id="KW-0812">Transmembrane</keyword>
<keyword evidence="2" id="KW-1133">Transmembrane helix</keyword>
<evidence type="ECO:0000256" key="1">
    <source>
        <dbReference type="SAM" id="Coils"/>
    </source>
</evidence>
<keyword evidence="5" id="KW-1185">Reference proteome</keyword>
<organism evidence="4 5">
    <name type="scientific">Paenibacillus terricola</name>
    <dbReference type="NCBI Taxonomy" id="2763503"/>
    <lineage>
        <taxon>Bacteria</taxon>
        <taxon>Bacillati</taxon>
        <taxon>Bacillota</taxon>
        <taxon>Bacilli</taxon>
        <taxon>Bacillales</taxon>
        <taxon>Paenibacillaceae</taxon>
        <taxon>Paenibacillus</taxon>
    </lineage>
</organism>
<gene>
    <name evidence="4" type="ORF">H8B09_05695</name>
</gene>
<dbReference type="Pfam" id="PF03448">
    <property type="entry name" value="MgtE_N"/>
    <property type="match status" value="1"/>
</dbReference>
<protein>
    <submittedName>
        <fullName evidence="4">MgtE protein</fullName>
    </submittedName>
</protein>
<reference evidence="4 5" key="1">
    <citation type="submission" date="2020-09" db="EMBL/GenBank/DDBJ databases">
        <title>Paenibacillus sp. strain PR3 16S rRNA gene Genome sequencing and assembly.</title>
        <authorList>
            <person name="Kim J."/>
        </authorList>
    </citation>
    <scope>NUCLEOTIDE SEQUENCE [LARGE SCALE GENOMIC DNA]</scope>
    <source>
        <strain evidence="4 5">PR3</strain>
    </source>
</reference>
<dbReference type="SUPFAM" id="SSF158791">
    <property type="entry name" value="MgtE N-terminal domain-like"/>
    <property type="match status" value="1"/>
</dbReference>
<name>A0ABR8MUN4_9BACL</name>
<comment type="caution">
    <text evidence="4">The sequence shown here is derived from an EMBL/GenBank/DDBJ whole genome shotgun (WGS) entry which is preliminary data.</text>
</comment>
<keyword evidence="1" id="KW-0175">Coiled coil</keyword>
<proteinExistence type="predicted"/>
<keyword evidence="2" id="KW-0472">Membrane</keyword>
<dbReference type="EMBL" id="JACXZA010000001">
    <property type="protein sequence ID" value="MBD3918239.1"/>
    <property type="molecule type" value="Genomic_DNA"/>
</dbReference>
<evidence type="ECO:0000313" key="4">
    <source>
        <dbReference type="EMBL" id="MBD3918239.1"/>
    </source>
</evidence>
<dbReference type="InterPro" id="IPR038076">
    <property type="entry name" value="MgtE_N_sf"/>
</dbReference>
<accession>A0ABR8MUN4</accession>